<dbReference type="Proteomes" id="UP001148018">
    <property type="component" value="Unassembled WGS sequence"/>
</dbReference>
<dbReference type="AlphaFoldDB" id="A0A9Q0IMY4"/>
<comment type="caution">
    <text evidence="2">The sequence shown here is derived from an EMBL/GenBank/DDBJ whole genome shotgun (WGS) entry which is preliminary data.</text>
</comment>
<evidence type="ECO:0000313" key="3">
    <source>
        <dbReference type="Proteomes" id="UP001148018"/>
    </source>
</evidence>
<reference evidence="2" key="1">
    <citation type="submission" date="2022-07" db="EMBL/GenBank/DDBJ databases">
        <title>Chromosome-level genome of Muraenolepis orangiensis.</title>
        <authorList>
            <person name="Kim J."/>
        </authorList>
    </citation>
    <scope>NUCLEOTIDE SEQUENCE</scope>
    <source>
        <strain evidence="2">KU_S4_2022</strain>
        <tissue evidence="2">Muscle</tissue>
    </source>
</reference>
<proteinExistence type="predicted"/>
<keyword evidence="3" id="KW-1185">Reference proteome</keyword>
<keyword evidence="1" id="KW-0732">Signal</keyword>
<feature type="chain" id="PRO_5040355213" evidence="1">
    <location>
        <begin position="23"/>
        <end position="80"/>
    </location>
</feature>
<feature type="signal peptide" evidence="1">
    <location>
        <begin position="1"/>
        <end position="22"/>
    </location>
</feature>
<organism evidence="2 3">
    <name type="scientific">Muraenolepis orangiensis</name>
    <name type="common">Patagonian moray cod</name>
    <dbReference type="NCBI Taxonomy" id="630683"/>
    <lineage>
        <taxon>Eukaryota</taxon>
        <taxon>Metazoa</taxon>
        <taxon>Chordata</taxon>
        <taxon>Craniata</taxon>
        <taxon>Vertebrata</taxon>
        <taxon>Euteleostomi</taxon>
        <taxon>Actinopterygii</taxon>
        <taxon>Neopterygii</taxon>
        <taxon>Teleostei</taxon>
        <taxon>Neoteleostei</taxon>
        <taxon>Acanthomorphata</taxon>
        <taxon>Zeiogadaria</taxon>
        <taxon>Gadariae</taxon>
        <taxon>Gadiformes</taxon>
        <taxon>Muraenolepidoidei</taxon>
        <taxon>Muraenolepididae</taxon>
        <taxon>Muraenolepis</taxon>
    </lineage>
</organism>
<dbReference type="EMBL" id="JANIIK010000044">
    <property type="protein sequence ID" value="KAJ3604464.1"/>
    <property type="molecule type" value="Genomic_DNA"/>
</dbReference>
<name>A0A9Q0IMY4_9TELE</name>
<evidence type="ECO:0000313" key="2">
    <source>
        <dbReference type="EMBL" id="KAJ3604464.1"/>
    </source>
</evidence>
<sequence>MSGLGRVLLLLLLLMQTDESQAGMCPVLSNRSLTLSGGPVTVHPSIPLPSVPPLYISLIKANDKEGDMGLLQCPPYDKAC</sequence>
<gene>
    <name evidence="2" type="ORF">NHX12_029204</name>
</gene>
<evidence type="ECO:0000256" key="1">
    <source>
        <dbReference type="SAM" id="SignalP"/>
    </source>
</evidence>
<accession>A0A9Q0IMY4</accession>
<protein>
    <submittedName>
        <fullName evidence="2">Uncharacterized protein</fullName>
    </submittedName>
</protein>